<gene>
    <name evidence="2" type="ORF">GEV33_012346</name>
</gene>
<dbReference type="EMBL" id="JABDTM020027481">
    <property type="protein sequence ID" value="KAH0810445.1"/>
    <property type="molecule type" value="Genomic_DNA"/>
</dbReference>
<dbReference type="Proteomes" id="UP000719412">
    <property type="component" value="Unassembled WGS sequence"/>
</dbReference>
<dbReference type="PANTHER" id="PTHR46312:SF2">
    <property type="entry name" value="NUCLEOTIDE-BINDING OLIGOMERIZATION DOMAIN-CONTAINING PROTEIN 2-LIKE"/>
    <property type="match status" value="1"/>
</dbReference>
<dbReference type="PANTHER" id="PTHR46312">
    <property type="entry name" value="NACHT DOMAIN-CONTAINING PROTEIN"/>
    <property type="match status" value="1"/>
</dbReference>
<dbReference type="SMART" id="SM00248">
    <property type="entry name" value="ANK"/>
    <property type="match status" value="3"/>
</dbReference>
<dbReference type="AlphaFoldDB" id="A0A8J6H292"/>
<protein>
    <recommendedName>
        <fullName evidence="1">NACHT domain-containing protein</fullName>
    </recommendedName>
</protein>
<dbReference type="Gene3D" id="3.40.50.300">
    <property type="entry name" value="P-loop containing nucleotide triphosphate hydrolases"/>
    <property type="match status" value="1"/>
</dbReference>
<keyword evidence="3" id="KW-1185">Reference proteome</keyword>
<proteinExistence type="predicted"/>
<dbReference type="Pfam" id="PF05729">
    <property type="entry name" value="NACHT"/>
    <property type="match status" value="1"/>
</dbReference>
<dbReference type="InterPro" id="IPR002110">
    <property type="entry name" value="Ankyrin_rpt"/>
</dbReference>
<dbReference type="InterPro" id="IPR007111">
    <property type="entry name" value="NACHT_NTPase"/>
</dbReference>
<evidence type="ECO:0000313" key="3">
    <source>
        <dbReference type="Proteomes" id="UP000719412"/>
    </source>
</evidence>
<accession>A0A8J6H292</accession>
<dbReference type="SUPFAM" id="SSF48403">
    <property type="entry name" value="Ankyrin repeat"/>
    <property type="match status" value="1"/>
</dbReference>
<evidence type="ECO:0000313" key="2">
    <source>
        <dbReference type="EMBL" id="KAH0810445.1"/>
    </source>
</evidence>
<sequence length="1142" mass="132938">MNQIIRYKPLPLNASSVFNTTDPEKVFQFRDPKNKSSKEFLQKFCLFSSQKNFEELRAAIGEKLQNEFHASDENVISFINFFRELRLGSYSSCKVTRDMLVLQLLNVFLLPLVIPTQMSKSHNDKVELVEMAIRQFDVAVVKNLDKGFIKDKWRSRPPSEELLLTIANSKKGEEPCQDIARRNKLLAKNDKLSDKVRQQVFWYFCEKPIFIDMSKDAHQVVCSLISLCQNMRYKIKFVLVGIDVNLNFKNCKVFQNLEDLKNVNQESFETILRKFKLSIQGKEPVSIQEFVNFVGPRIFKFITTTELMKLSKENMTVGAKLEELPQSHLHRILLTTVFGHELIKQVVQQSVVIVNCADEVNEVKALFKNVGMDSRVVEMSTFLKVSSIDNKPVLILNNKTICDEKIYEEICSKNRSVYQFRWTKKKFELVSSKNNPKLLRETKFQERLAINDTDVSFDNKLNAICANPGIGKTKMMAFLARHYPSDYWIVNVVLKELNVFFRRKKNLPELLNKFLDIKPDHRTMEDKIKDVSKNQKKIVFLFDGLDELHQNSLKWAIKAIRKLINEGYIIWVSSRPNLKNILENDLKVCTIFDIKEFEREDQEKYIEKRLEEAEKEEKLIERAVKVIFSSSSTTNKNNILGVPLQLYIITEVLIEDEDFKNLDKLLVVTYMYDRFFQEKYHRELKKITYNILESGHDFLDALRDYYFEQYQIGALRSCLEASHFKELNVKNSKKFLNHLKKCGDSIGIVMKVNEDDTFIFAHHTFGEYLSALWLYEHFKEIPVESRNFIFEPQYRSLRSLFDLKLAESCPLHLAVLNQDVHKVKKLVKTRVNDVDEAGRTALHLAASWGKEHPLLIVDKLDTQDKIESNLENEEILNILLNSKGVDLSRKDKLVEWTPLQYADASLSLSSVDKLCEKVNCQRNSLLNYQNTFTSLYYCITCGYVNLFNVFLPNILKVRLQDSGLEVSIETEETTQKLLVKGQINQDSISFEEEEISEEIVVKGHVHILKMLMVENSGSASMVCPLYDTATPPPASIFYWKSELGLCMHGGPGPRGDRVLFIWVAWPPFVLCVGLQLLRCEGHWRSFPDYENPKGRIMNIRMQRINYFAAMNFKHQKRHKKLQLTNNLPQLMGTYSDHYKIEN</sequence>
<feature type="domain" description="NACHT" evidence="1">
    <location>
        <begin position="468"/>
        <end position="612"/>
    </location>
</feature>
<reference evidence="2" key="1">
    <citation type="journal article" date="2020" name="J Insects Food Feed">
        <title>The yellow mealworm (Tenebrio molitor) genome: a resource for the emerging insects as food and feed industry.</title>
        <authorList>
            <person name="Eriksson T."/>
            <person name="Andere A."/>
            <person name="Kelstrup H."/>
            <person name="Emery V."/>
            <person name="Picard C."/>
        </authorList>
    </citation>
    <scope>NUCLEOTIDE SEQUENCE</scope>
    <source>
        <strain evidence="2">Stoneville</strain>
        <tissue evidence="2">Whole head</tissue>
    </source>
</reference>
<dbReference type="InterPro" id="IPR036770">
    <property type="entry name" value="Ankyrin_rpt-contain_sf"/>
</dbReference>
<dbReference type="InterPro" id="IPR027417">
    <property type="entry name" value="P-loop_NTPase"/>
</dbReference>
<dbReference type="Gene3D" id="1.25.40.20">
    <property type="entry name" value="Ankyrin repeat-containing domain"/>
    <property type="match status" value="1"/>
</dbReference>
<reference evidence="2" key="2">
    <citation type="submission" date="2021-08" db="EMBL/GenBank/DDBJ databases">
        <authorList>
            <person name="Eriksson T."/>
        </authorList>
    </citation>
    <scope>NUCLEOTIDE SEQUENCE</scope>
    <source>
        <strain evidence="2">Stoneville</strain>
        <tissue evidence="2">Whole head</tissue>
    </source>
</reference>
<evidence type="ECO:0000259" key="1">
    <source>
        <dbReference type="Pfam" id="PF05729"/>
    </source>
</evidence>
<name>A0A8J6H292_TENMO</name>
<organism evidence="2 3">
    <name type="scientific">Tenebrio molitor</name>
    <name type="common">Yellow mealworm beetle</name>
    <dbReference type="NCBI Taxonomy" id="7067"/>
    <lineage>
        <taxon>Eukaryota</taxon>
        <taxon>Metazoa</taxon>
        <taxon>Ecdysozoa</taxon>
        <taxon>Arthropoda</taxon>
        <taxon>Hexapoda</taxon>
        <taxon>Insecta</taxon>
        <taxon>Pterygota</taxon>
        <taxon>Neoptera</taxon>
        <taxon>Endopterygota</taxon>
        <taxon>Coleoptera</taxon>
        <taxon>Polyphaga</taxon>
        <taxon>Cucujiformia</taxon>
        <taxon>Tenebrionidae</taxon>
        <taxon>Tenebrio</taxon>
    </lineage>
</organism>
<dbReference type="SUPFAM" id="SSF52540">
    <property type="entry name" value="P-loop containing nucleoside triphosphate hydrolases"/>
    <property type="match status" value="1"/>
</dbReference>
<comment type="caution">
    <text evidence="2">The sequence shown here is derived from an EMBL/GenBank/DDBJ whole genome shotgun (WGS) entry which is preliminary data.</text>
</comment>